<dbReference type="CDD" id="cd00063">
    <property type="entry name" value="FN3"/>
    <property type="match status" value="2"/>
</dbReference>
<keyword evidence="7" id="KW-1185">Reference proteome</keyword>
<keyword evidence="2" id="KW-1015">Disulfide bond</keyword>
<dbReference type="PANTHER" id="PTHR24051:SF6">
    <property type="entry name" value="FIBRONECTIN TYPE-III DOMAIN-CONTAINING PROTEIN-RELATED"/>
    <property type="match status" value="1"/>
</dbReference>
<evidence type="ECO:0000256" key="4">
    <source>
        <dbReference type="SAM" id="Phobius"/>
    </source>
</evidence>
<sequence>MDRGTPETPVRAGEERVCGCWLPKGEAPHARHDFPWCLFRFSVCISPSSARSRRHLSPSVGLWLWSCPVLGSIMALPGLALVFLLVLTPLLGTQEQRDPAAQARQGARDAETCQRPLWDPRLRLTPDQEEYSKNEEVTLSCPKIFQPPFTHVRCAGEVQPNIHGKPVYIEGWLGKGTGGAWTRIRSKVECVEAFQVVPGTLEVSTTSIKLNWTCSLPDACQRMQATCRLAGPSSSSCEAEEVMAKEMLHSQNGTFTCPPLQPFTVYSVTISVPPSTILFTRLLRTKATVPEKPERLWLDASTGTLRWQALPSCKGEILGYQLNVTARSAQDGSFLEFQQVTVNSSVTQYTPPRQMPGSKYTVTVQGLTAAGAGDASHLEFQAYVSGTCQKPWWDTRLRLAPDQEEYNRNEEVMLSCPEGFQPPFTHVRCAGEVQPNIHGKPVYIEEWLGKDPGGAWIHIRSKVECMVKCQKPQWDTRILFAPDRGSYDLNETLTLTCPEGYWSSSPEVACMKLNPRQRFLMPHIGWFVKNSMGHWKPVEGNMTCVEAFQVVPGTLEVSTTSIKLNWTCSLPDACQRMQATCRLAGPSSPPCEAEEVTAQEMLHGHKGTFTCPPLQPFTVYSVTISVPPSTILFTRLLRTKATVPEKPERLWLDASTGTLRWQALPSCKGEILGYQLNVTTRGPQDGGFLQVERLMLSSSVTEQPLPAHGPGTSYTVAVRGLTAAGAGAALLEEFQTNSSGKGLCALPLLLPCLAVPPADARPLGLPPQRPRTPLMSAPALCATSPHPEARPCFPSAPSPGSPRRAGECSPGCSALHSPEQRCHLQLPPSSSSLPHPRPHSRPRPHPHPHPIPIPSPSPSPSHSPALQRAPAPRGCDAQWHGAGRRLLGGAAALQCQPPARRLRGRRAQPHRPHGLRAGRRDPRARLPQRSPAPGLGLHRPPPPRAALPAGSRGGRLQLPGDAASQGLGRAASPASSVTAGVFGGLGGHHLNSPSCFSQQEETFTCVCYSFSVGKWAPLLRGWLTPRPVPEALSHVLPFPSLATCCG</sequence>
<feature type="domain" description="Fibronectin type-III" evidence="5">
    <location>
        <begin position="643"/>
        <end position="740"/>
    </location>
</feature>
<proteinExistence type="predicted"/>
<evidence type="ECO:0000313" key="6">
    <source>
        <dbReference type="Ensembl" id="ENSACDP00005021454.1"/>
    </source>
</evidence>
<feature type="domain" description="Fibronectin type-III" evidence="5">
    <location>
        <begin position="289"/>
        <end position="387"/>
    </location>
</feature>
<dbReference type="PROSITE" id="PS50853">
    <property type="entry name" value="FN3"/>
    <property type="match status" value="2"/>
</dbReference>
<evidence type="ECO:0000256" key="2">
    <source>
        <dbReference type="ARBA" id="ARBA00023157"/>
    </source>
</evidence>
<name>A0A8B9EGW7_ANSCY</name>
<feature type="compositionally biased region" description="Pro residues" evidence="3">
    <location>
        <begin position="849"/>
        <end position="861"/>
    </location>
</feature>
<evidence type="ECO:0000256" key="1">
    <source>
        <dbReference type="ARBA" id="ARBA00022737"/>
    </source>
</evidence>
<dbReference type="Gene3D" id="2.60.40.10">
    <property type="entry name" value="Immunoglobulins"/>
    <property type="match status" value="2"/>
</dbReference>
<dbReference type="PANTHER" id="PTHR24051">
    <property type="entry name" value="SUSHI DOMAIN-CONTAINING PROTEIN 1"/>
    <property type="match status" value="1"/>
</dbReference>
<dbReference type="InterPro" id="IPR013783">
    <property type="entry name" value="Ig-like_fold"/>
</dbReference>
<dbReference type="InterPro" id="IPR003961">
    <property type="entry name" value="FN3_dom"/>
</dbReference>
<evidence type="ECO:0000256" key="3">
    <source>
        <dbReference type="SAM" id="MobiDB-lite"/>
    </source>
</evidence>
<keyword evidence="4" id="KW-1133">Transmembrane helix</keyword>
<dbReference type="SMART" id="SM00060">
    <property type="entry name" value="FN3"/>
    <property type="match status" value="2"/>
</dbReference>
<feature type="transmembrane region" description="Helical" evidence="4">
    <location>
        <begin position="62"/>
        <end position="87"/>
    </location>
</feature>
<keyword evidence="1" id="KW-0677">Repeat</keyword>
<dbReference type="InterPro" id="IPR036116">
    <property type="entry name" value="FN3_sf"/>
</dbReference>
<dbReference type="Pfam" id="PF00041">
    <property type="entry name" value="fn3"/>
    <property type="match status" value="1"/>
</dbReference>
<keyword evidence="4" id="KW-0472">Membrane</keyword>
<protein>
    <recommendedName>
        <fullName evidence="5">Fibronectin type-III domain-containing protein</fullName>
    </recommendedName>
</protein>
<feature type="compositionally biased region" description="Basic residues" evidence="3">
    <location>
        <begin position="836"/>
        <end position="848"/>
    </location>
</feature>
<dbReference type="SUPFAM" id="SSF49265">
    <property type="entry name" value="Fibronectin type III"/>
    <property type="match status" value="2"/>
</dbReference>
<feature type="compositionally biased region" description="Basic residues" evidence="3">
    <location>
        <begin position="900"/>
        <end position="917"/>
    </location>
</feature>
<dbReference type="AlphaFoldDB" id="A0A8B9EGW7"/>
<evidence type="ECO:0000259" key="5">
    <source>
        <dbReference type="PROSITE" id="PS50853"/>
    </source>
</evidence>
<feature type="region of interest" description="Disordered" evidence="3">
    <location>
        <begin position="763"/>
        <end position="879"/>
    </location>
</feature>
<feature type="region of interest" description="Disordered" evidence="3">
    <location>
        <begin position="897"/>
        <end position="971"/>
    </location>
</feature>
<reference evidence="6" key="1">
    <citation type="submission" date="2025-08" db="UniProtKB">
        <authorList>
            <consortium name="Ensembl"/>
        </authorList>
    </citation>
    <scope>IDENTIFICATION</scope>
</reference>
<dbReference type="Ensembl" id="ENSACDT00005025653.1">
    <property type="protein sequence ID" value="ENSACDP00005021454.1"/>
    <property type="gene ID" value="ENSACDG00005015537.1"/>
</dbReference>
<accession>A0A8B9EGW7</accession>
<dbReference type="InterPro" id="IPR051622">
    <property type="entry name" value="R-tyr_protein_phosphatases"/>
</dbReference>
<organism evidence="6 7">
    <name type="scientific">Anser cygnoides</name>
    <name type="common">Swan goose</name>
    <dbReference type="NCBI Taxonomy" id="8845"/>
    <lineage>
        <taxon>Eukaryota</taxon>
        <taxon>Metazoa</taxon>
        <taxon>Chordata</taxon>
        <taxon>Craniata</taxon>
        <taxon>Vertebrata</taxon>
        <taxon>Euteleostomi</taxon>
        <taxon>Archelosauria</taxon>
        <taxon>Archosauria</taxon>
        <taxon>Dinosauria</taxon>
        <taxon>Saurischia</taxon>
        <taxon>Theropoda</taxon>
        <taxon>Coelurosauria</taxon>
        <taxon>Aves</taxon>
        <taxon>Neognathae</taxon>
        <taxon>Galloanserae</taxon>
        <taxon>Anseriformes</taxon>
        <taxon>Anatidae</taxon>
        <taxon>Anserinae</taxon>
        <taxon>Anser</taxon>
    </lineage>
</organism>
<feature type="compositionally biased region" description="Low complexity" evidence="3">
    <location>
        <begin position="946"/>
        <end position="956"/>
    </location>
</feature>
<dbReference type="Proteomes" id="UP000694521">
    <property type="component" value="Unplaced"/>
</dbReference>
<evidence type="ECO:0000313" key="7">
    <source>
        <dbReference type="Proteomes" id="UP000694521"/>
    </source>
</evidence>
<reference evidence="6" key="2">
    <citation type="submission" date="2025-09" db="UniProtKB">
        <authorList>
            <consortium name="Ensembl"/>
        </authorList>
    </citation>
    <scope>IDENTIFICATION</scope>
</reference>
<keyword evidence="4" id="KW-0812">Transmembrane</keyword>